<evidence type="ECO:0000313" key="4">
    <source>
        <dbReference type="EMBL" id="CUU43834.1"/>
    </source>
</evidence>
<sequence length="338" mass="35821">MRKVVLAVVVAAVASVGAAAVATAKPKVLPVQPEAIAVKAVPIAHFDPREPERRRFGKLEYRGGLELTAGNAAFGGWSSLRLDPTGTRMVAVSDAGVWLTGRLEYTDGRLSGLADVEIAAIRGSAGETLSRIGRADVEALAVDGTACYVGIERVHEIRRYDCSGAPFAARGIPQPVPSALKKMPRNKGLEALVAVPRGSPLGGSLIGITEAGPTDGEDALGFIIDGSRFGQFRVKLSNDFSVTDAAIAGQDLLVLERHYSLWRGVLMRLRRMALAAIVPGADVDGEVLIEAGRSQQIDNMEGLAVHTNAAGETILTMISDDNFSFLQRTLLLQFALVE</sequence>
<dbReference type="EMBL" id="LN907867">
    <property type="protein sequence ID" value="CUU43834.1"/>
    <property type="molecule type" value="Genomic_DNA"/>
</dbReference>
<reference evidence="5" key="3">
    <citation type="journal article" date="2016" name="Genome Announc.">
        <title>Revised genome sequence of the purple photosynthetic bacterium Blastochloris viridis.</title>
        <authorList>
            <person name="Liu L.N."/>
            <person name="Faulkner M."/>
            <person name="Liu X."/>
            <person name="Huang F."/>
            <person name="Darby A.C."/>
            <person name="Hall N."/>
        </authorList>
    </citation>
    <scope>NUCLEOTIDE SEQUENCE [LARGE SCALE GENOMIC DNA]</scope>
    <source>
        <strain evidence="5">ATCC 19567 / DSM 133 / F</strain>
    </source>
</reference>
<dbReference type="EMBL" id="AP014854">
    <property type="protein sequence ID" value="BAR98837.1"/>
    <property type="molecule type" value="Genomic_DNA"/>
</dbReference>
<keyword evidence="5" id="KW-1185">Reference proteome</keyword>
<dbReference type="STRING" id="1079.BVIR_95"/>
<dbReference type="RefSeq" id="WP_055035965.1">
    <property type="nucleotide sequence ID" value="NZ_AP014854.2"/>
</dbReference>
<evidence type="ECO:0000256" key="1">
    <source>
        <dbReference type="SAM" id="SignalP"/>
    </source>
</evidence>
<proteinExistence type="predicted"/>
<dbReference type="Pfam" id="PF13449">
    <property type="entry name" value="Phytase-like"/>
    <property type="match status" value="1"/>
</dbReference>
<dbReference type="Proteomes" id="UP000065734">
    <property type="component" value="Chromosome I"/>
</dbReference>
<name>A0A0H5B9D3_BLAVI</name>
<gene>
    <name evidence="3" type="ORF">BV133_1244</name>
    <name evidence="4" type="ORF">BVIRIDIS_28610</name>
</gene>
<feature type="domain" description="Phytase-like" evidence="2">
    <location>
        <begin position="73"/>
        <end position="323"/>
    </location>
</feature>
<evidence type="ECO:0000313" key="5">
    <source>
        <dbReference type="Proteomes" id="UP000065734"/>
    </source>
</evidence>
<reference evidence="3" key="1">
    <citation type="journal article" date="2015" name="Genome Announc.">
        <title>Complete Genome Sequence of the Bacteriochlorophyll b-Producing Photosynthetic Bacterium Blastochloris viridis.</title>
        <authorList>
            <person name="Tsukatani Y."/>
            <person name="Hirose Y."/>
            <person name="Harada J."/>
            <person name="Misawa N."/>
            <person name="Mori K."/>
            <person name="Inoue K."/>
            <person name="Tamiaki H."/>
        </authorList>
    </citation>
    <scope>NUCLEOTIDE SEQUENCE [LARGE SCALE GENOMIC DNA]</scope>
    <source>
        <strain evidence="3">DSM 133</strain>
    </source>
</reference>
<keyword evidence="1" id="KW-0732">Signal</keyword>
<organism evidence="4 5">
    <name type="scientific">Blastochloris viridis</name>
    <name type="common">Rhodopseudomonas viridis</name>
    <dbReference type="NCBI Taxonomy" id="1079"/>
    <lineage>
        <taxon>Bacteria</taxon>
        <taxon>Pseudomonadati</taxon>
        <taxon>Pseudomonadota</taxon>
        <taxon>Alphaproteobacteria</taxon>
        <taxon>Hyphomicrobiales</taxon>
        <taxon>Blastochloridaceae</taxon>
        <taxon>Blastochloris</taxon>
    </lineage>
</organism>
<dbReference type="KEGG" id="bvr:BVIR_95"/>
<dbReference type="PIRSF" id="PIRSF031900">
    <property type="entry name" value="UCP031900"/>
    <property type="match status" value="1"/>
</dbReference>
<evidence type="ECO:0000313" key="3">
    <source>
        <dbReference type="EMBL" id="BAR98837.1"/>
    </source>
</evidence>
<feature type="chain" id="PRO_5014229048" description="Phytase-like domain-containing protein" evidence="1">
    <location>
        <begin position="25"/>
        <end position="338"/>
    </location>
</feature>
<dbReference type="AlphaFoldDB" id="A0A0H5B9D3"/>
<dbReference type="OrthoDB" id="9798693at2"/>
<evidence type="ECO:0000259" key="2">
    <source>
        <dbReference type="Pfam" id="PF13449"/>
    </source>
</evidence>
<protein>
    <recommendedName>
        <fullName evidence="2">Phytase-like domain-containing protein</fullName>
    </recommendedName>
</protein>
<feature type="signal peptide" evidence="1">
    <location>
        <begin position="1"/>
        <end position="24"/>
    </location>
</feature>
<dbReference type="InterPro" id="IPR027372">
    <property type="entry name" value="Phytase-like_dom"/>
</dbReference>
<accession>A0A0H5B9D3</accession>
<dbReference type="InterPro" id="IPR014567">
    <property type="entry name" value="UCP031900"/>
</dbReference>
<reference evidence="4" key="2">
    <citation type="submission" date="2015-11" db="EMBL/GenBank/DDBJ databases">
        <authorList>
            <person name="Zhang Y."/>
            <person name="Guo Z."/>
        </authorList>
    </citation>
    <scope>NUCLEOTIDE SEQUENCE</scope>
    <source>
        <strain evidence="4">1</strain>
    </source>
</reference>